<sequence length="174" mass="19928">MPKDQPFDIKIDKLTRSVENAITGDLFQTDVLPLTETDRRKLKKAEWLFDWKREGKQPERQIYKLVIKGNPDIIQGLVSLQDRGDHIFMALIESAKFNRGAKKVYLGVPGNLVAFACKYSFEMGYNGYVSFESKSRLIEHYRQSLGATVLFGNIMAIDTRAAAKLVTRYFSQNQ</sequence>
<proteinExistence type="predicted"/>
<organism evidence="1 2">
    <name type="scientific">Cnuella takakiae</name>
    <dbReference type="NCBI Taxonomy" id="1302690"/>
    <lineage>
        <taxon>Bacteria</taxon>
        <taxon>Pseudomonadati</taxon>
        <taxon>Bacteroidota</taxon>
        <taxon>Chitinophagia</taxon>
        <taxon>Chitinophagales</taxon>
        <taxon>Chitinophagaceae</taxon>
        <taxon>Cnuella</taxon>
    </lineage>
</organism>
<reference evidence="1 2" key="1">
    <citation type="submission" date="2016-11" db="EMBL/GenBank/DDBJ databases">
        <authorList>
            <person name="Jaros S."/>
            <person name="Januszkiewicz K."/>
            <person name="Wedrychowicz H."/>
        </authorList>
    </citation>
    <scope>NUCLEOTIDE SEQUENCE [LARGE SCALE GENOMIC DNA]</scope>
    <source>
        <strain evidence="1 2">DSM 26897</strain>
    </source>
</reference>
<dbReference type="OrthoDB" id="956078at2"/>
<dbReference type="Proteomes" id="UP000184368">
    <property type="component" value="Unassembled WGS sequence"/>
</dbReference>
<evidence type="ECO:0000313" key="2">
    <source>
        <dbReference type="Proteomes" id="UP000184368"/>
    </source>
</evidence>
<accession>A0A1M5FNH1</accession>
<name>A0A1M5FNH1_9BACT</name>
<dbReference type="AlphaFoldDB" id="A0A1M5FNH1"/>
<dbReference type="STRING" id="1302690.BUE76_18780"/>
<dbReference type="EMBL" id="FQUO01000014">
    <property type="protein sequence ID" value="SHF93036.1"/>
    <property type="molecule type" value="Genomic_DNA"/>
</dbReference>
<evidence type="ECO:0000313" key="1">
    <source>
        <dbReference type="EMBL" id="SHF93036.1"/>
    </source>
</evidence>
<protein>
    <submittedName>
        <fullName evidence="1">Uncharacterized protein</fullName>
    </submittedName>
</protein>
<dbReference type="RefSeq" id="WP_073045687.1">
    <property type="nucleotide sequence ID" value="NZ_FQUO01000014.1"/>
</dbReference>
<keyword evidence="2" id="KW-1185">Reference proteome</keyword>
<gene>
    <name evidence="1" type="ORF">SAMN05444008_11486</name>
</gene>